<gene>
    <name evidence="2" type="ORF">PR048_028152</name>
</gene>
<organism evidence="2 3">
    <name type="scientific">Dryococelus australis</name>
    <dbReference type="NCBI Taxonomy" id="614101"/>
    <lineage>
        <taxon>Eukaryota</taxon>
        <taxon>Metazoa</taxon>
        <taxon>Ecdysozoa</taxon>
        <taxon>Arthropoda</taxon>
        <taxon>Hexapoda</taxon>
        <taxon>Insecta</taxon>
        <taxon>Pterygota</taxon>
        <taxon>Neoptera</taxon>
        <taxon>Polyneoptera</taxon>
        <taxon>Phasmatodea</taxon>
        <taxon>Verophasmatodea</taxon>
        <taxon>Anareolatae</taxon>
        <taxon>Phasmatidae</taxon>
        <taxon>Eurycanthinae</taxon>
        <taxon>Dryococelus</taxon>
    </lineage>
</organism>
<keyword evidence="3" id="KW-1185">Reference proteome</keyword>
<evidence type="ECO:0000313" key="2">
    <source>
        <dbReference type="EMBL" id="KAJ8871812.1"/>
    </source>
</evidence>
<accession>A0ABQ9GII0</accession>
<reference evidence="2 3" key="1">
    <citation type="submission" date="2023-02" db="EMBL/GenBank/DDBJ databases">
        <title>LHISI_Scaffold_Assembly.</title>
        <authorList>
            <person name="Stuart O.P."/>
            <person name="Cleave R."/>
            <person name="Magrath M.J.L."/>
            <person name="Mikheyev A.S."/>
        </authorList>
    </citation>
    <scope>NUCLEOTIDE SEQUENCE [LARGE SCALE GENOMIC DNA]</scope>
    <source>
        <strain evidence="2">Daus_M_001</strain>
        <tissue evidence="2">Leg muscle</tissue>
    </source>
</reference>
<sequence length="534" mass="60990">MRLKRVWRHAGIKGLGKRNIPEKTRRSAAWVRHDSHMRKSVYAPIRFGTRTVVSSETSRPVAVHTDHRYPAEQRVDVRTDLMHVVSGTNRRALMTTRVRHNGYFRSRGRHVSRHTEVDMPVDIPKLTCQLTCRGRHVEVDMPRSTHRKTIEAELDTAPPSRVNMIRLRGKFERDGVALYFIDVIVWFDEATFKLSGTVNCHTTCGAKCQTEDLWVHSSLVEWRQVNAAATCCSRTLHRHITIYTYGRSWMKHVLGSRCADEEVLTAWNGLQDQVEHATVIRISSLYAIPTRQDQVQEETVSTIDSEQEHERPIRTISPGSSRSTWVAVVGRFLPPAHFSSRVYCSVVLACACALSSPSPPPTHQSTILANSCLRRDPQLLCRFGWLLTSKCLESRLGLSEYRAAPPEREGGETGDPRGNPPNSGTVWHESHLEKMSDVLRRNISRAEGKLTFCTLEIFKKLVDRDDVKEDSGRNRTQDHLEYKTIREWLERIPAERDCLLRIESNRQVETMSTITFHILCSGCDHRAVQIAPKP</sequence>
<protein>
    <submittedName>
        <fullName evidence="2">Uncharacterized protein</fullName>
    </submittedName>
</protein>
<comment type="caution">
    <text evidence="2">The sequence shown here is derived from an EMBL/GenBank/DDBJ whole genome shotgun (WGS) entry which is preliminary data.</text>
</comment>
<feature type="compositionally biased region" description="Basic and acidic residues" evidence="1">
    <location>
        <begin position="405"/>
        <end position="415"/>
    </location>
</feature>
<dbReference type="EMBL" id="JARBHB010000012">
    <property type="protein sequence ID" value="KAJ8871812.1"/>
    <property type="molecule type" value="Genomic_DNA"/>
</dbReference>
<evidence type="ECO:0000313" key="3">
    <source>
        <dbReference type="Proteomes" id="UP001159363"/>
    </source>
</evidence>
<name>A0ABQ9GII0_9NEOP</name>
<feature type="region of interest" description="Disordered" evidence="1">
    <location>
        <begin position="402"/>
        <end position="426"/>
    </location>
</feature>
<proteinExistence type="predicted"/>
<evidence type="ECO:0000256" key="1">
    <source>
        <dbReference type="SAM" id="MobiDB-lite"/>
    </source>
</evidence>
<dbReference type="Proteomes" id="UP001159363">
    <property type="component" value="Chromosome 11"/>
</dbReference>